<protein>
    <submittedName>
        <fullName evidence="1">Uncharacterized protein</fullName>
    </submittedName>
</protein>
<sequence>MTCSVRWLRRPGCGVRPALPSIWKQLRH</sequence>
<proteinExistence type="predicted"/>
<reference evidence="1" key="1">
    <citation type="submission" date="2014-09" db="EMBL/GenBank/DDBJ databases">
        <authorList>
            <person name="Magalhaes I.L.F."/>
            <person name="Oliveira U."/>
            <person name="Santos F.R."/>
            <person name="Vidigal T.H.D.A."/>
            <person name="Brescovit A.D."/>
            <person name="Santos A.J."/>
        </authorList>
    </citation>
    <scope>NUCLEOTIDE SEQUENCE</scope>
    <source>
        <tissue evidence="1">Shoot tissue taken approximately 20 cm above the soil surface</tissue>
    </source>
</reference>
<evidence type="ECO:0000313" key="1">
    <source>
        <dbReference type="EMBL" id="JAD62821.1"/>
    </source>
</evidence>
<reference evidence="1" key="2">
    <citation type="journal article" date="2015" name="Data Brief">
        <title>Shoot transcriptome of the giant reed, Arundo donax.</title>
        <authorList>
            <person name="Barrero R.A."/>
            <person name="Guerrero F.D."/>
            <person name="Moolhuijzen P."/>
            <person name="Goolsby J.A."/>
            <person name="Tidwell J."/>
            <person name="Bellgard S.E."/>
            <person name="Bellgard M.I."/>
        </authorList>
    </citation>
    <scope>NUCLEOTIDE SEQUENCE</scope>
    <source>
        <tissue evidence="1">Shoot tissue taken approximately 20 cm above the soil surface</tissue>
    </source>
</reference>
<dbReference type="EMBL" id="GBRH01235074">
    <property type="protein sequence ID" value="JAD62821.1"/>
    <property type="molecule type" value="Transcribed_RNA"/>
</dbReference>
<dbReference type="AlphaFoldDB" id="A0A0A9BHI0"/>
<organism evidence="1">
    <name type="scientific">Arundo donax</name>
    <name type="common">Giant reed</name>
    <name type="synonym">Donax arundinaceus</name>
    <dbReference type="NCBI Taxonomy" id="35708"/>
    <lineage>
        <taxon>Eukaryota</taxon>
        <taxon>Viridiplantae</taxon>
        <taxon>Streptophyta</taxon>
        <taxon>Embryophyta</taxon>
        <taxon>Tracheophyta</taxon>
        <taxon>Spermatophyta</taxon>
        <taxon>Magnoliopsida</taxon>
        <taxon>Liliopsida</taxon>
        <taxon>Poales</taxon>
        <taxon>Poaceae</taxon>
        <taxon>PACMAD clade</taxon>
        <taxon>Arundinoideae</taxon>
        <taxon>Arundineae</taxon>
        <taxon>Arundo</taxon>
    </lineage>
</organism>
<name>A0A0A9BHI0_ARUDO</name>
<accession>A0A0A9BHI0</accession>